<dbReference type="Pfam" id="PF01594">
    <property type="entry name" value="AI-2E_transport"/>
    <property type="match status" value="1"/>
</dbReference>
<evidence type="ECO:0000256" key="4">
    <source>
        <dbReference type="ARBA" id="ARBA00022475"/>
    </source>
</evidence>
<dbReference type="AlphaFoldDB" id="A0A2N8KUU9"/>
<dbReference type="PANTHER" id="PTHR21716">
    <property type="entry name" value="TRANSMEMBRANE PROTEIN"/>
    <property type="match status" value="1"/>
</dbReference>
<evidence type="ECO:0000313" key="10">
    <source>
        <dbReference type="Proteomes" id="UP000235916"/>
    </source>
</evidence>
<organism evidence="9 10">
    <name type="scientific">Kinneretia aquatilis</name>
    <dbReference type="NCBI Taxonomy" id="2070761"/>
    <lineage>
        <taxon>Bacteria</taxon>
        <taxon>Pseudomonadati</taxon>
        <taxon>Pseudomonadota</taxon>
        <taxon>Betaproteobacteria</taxon>
        <taxon>Burkholderiales</taxon>
        <taxon>Sphaerotilaceae</taxon>
        <taxon>Roseateles</taxon>
    </lineage>
</organism>
<protein>
    <submittedName>
        <fullName evidence="9">AI-2E family transporter</fullName>
    </submittedName>
</protein>
<dbReference type="PANTHER" id="PTHR21716:SF67">
    <property type="entry name" value="TRANSPORT PROTEIN YDIK-RELATED"/>
    <property type="match status" value="1"/>
</dbReference>
<keyword evidence="4" id="KW-1003">Cell membrane</keyword>
<dbReference type="GO" id="GO:0005886">
    <property type="term" value="C:plasma membrane"/>
    <property type="evidence" value="ECO:0007669"/>
    <property type="project" value="UniProtKB-SubCell"/>
</dbReference>
<accession>A0A2N8KUU9</accession>
<feature type="transmembrane region" description="Helical" evidence="8">
    <location>
        <begin position="326"/>
        <end position="348"/>
    </location>
</feature>
<evidence type="ECO:0000256" key="6">
    <source>
        <dbReference type="ARBA" id="ARBA00022989"/>
    </source>
</evidence>
<keyword evidence="10" id="KW-1185">Reference proteome</keyword>
<comment type="similarity">
    <text evidence="2">Belongs to the autoinducer-2 exporter (AI-2E) (TC 2.A.86) family.</text>
</comment>
<comment type="subcellular location">
    <subcellularLocation>
        <location evidence="1">Cell membrane</location>
        <topology evidence="1">Multi-pass membrane protein</topology>
    </subcellularLocation>
</comment>
<keyword evidence="6 8" id="KW-1133">Transmembrane helix</keyword>
<feature type="transmembrane region" description="Helical" evidence="8">
    <location>
        <begin position="245"/>
        <end position="274"/>
    </location>
</feature>
<feature type="transmembrane region" description="Helical" evidence="8">
    <location>
        <begin position="294"/>
        <end position="314"/>
    </location>
</feature>
<evidence type="ECO:0000256" key="5">
    <source>
        <dbReference type="ARBA" id="ARBA00022692"/>
    </source>
</evidence>
<evidence type="ECO:0000256" key="7">
    <source>
        <dbReference type="ARBA" id="ARBA00023136"/>
    </source>
</evidence>
<dbReference type="Proteomes" id="UP000235916">
    <property type="component" value="Unassembled WGS sequence"/>
</dbReference>
<dbReference type="InterPro" id="IPR002549">
    <property type="entry name" value="AI-2E-like"/>
</dbReference>
<dbReference type="EMBL" id="POSP01000003">
    <property type="protein sequence ID" value="PND37237.1"/>
    <property type="molecule type" value="Genomic_DNA"/>
</dbReference>
<feature type="transmembrane region" description="Helical" evidence="8">
    <location>
        <begin position="170"/>
        <end position="196"/>
    </location>
</feature>
<comment type="caution">
    <text evidence="9">The sequence shown here is derived from an EMBL/GenBank/DDBJ whole genome shotgun (WGS) entry which is preliminary data.</text>
</comment>
<sequence length="384" mass="40350">MLGGSRGSPPGPPVRAPHGVLCPVNSKLQHYIQLAALSVVVIGCFQILQPFIPALLFAAVACSASWPLHLRLRSRLNGRATVSAAVMTLLLVVLVIGPSSLLAMSLADDVTHAVERVRLLLDAGPMPPPAWLRELPLVGVPLDNYWHRIADSREEFVALLKSLIEPTKTVLLVAGRAVAGSLIQMLFAAFVLFFFYRDGEKLVASARAMLGTLAGGHGDEILDTVSHTVTGVVHGIFGTALAQALVALAGFWVAGVPGALVLAAATFFLSMIPVGPPLIWGGATIWLFQQDQPGWGVFMLLWGLLAISSIDNVVKPLLISRHSALPMLLIVLGVFGGIAAFGFIGIFIGPPMLAVGLNLVQMWTARPAAGATATSSTAAPDQGL</sequence>
<keyword evidence="3" id="KW-0813">Transport</keyword>
<gene>
    <name evidence="9" type="ORF">C1O66_06630</name>
</gene>
<evidence type="ECO:0000313" key="9">
    <source>
        <dbReference type="EMBL" id="PND37237.1"/>
    </source>
</evidence>
<dbReference type="OrthoDB" id="106838at2"/>
<keyword evidence="7 8" id="KW-0472">Membrane</keyword>
<evidence type="ECO:0000256" key="8">
    <source>
        <dbReference type="SAM" id="Phobius"/>
    </source>
</evidence>
<evidence type="ECO:0000256" key="3">
    <source>
        <dbReference type="ARBA" id="ARBA00022448"/>
    </source>
</evidence>
<proteinExistence type="inferred from homology"/>
<evidence type="ECO:0000256" key="1">
    <source>
        <dbReference type="ARBA" id="ARBA00004651"/>
    </source>
</evidence>
<evidence type="ECO:0000256" key="2">
    <source>
        <dbReference type="ARBA" id="ARBA00009773"/>
    </source>
</evidence>
<feature type="transmembrane region" description="Helical" evidence="8">
    <location>
        <begin position="84"/>
        <end position="107"/>
    </location>
</feature>
<reference evidence="9 10" key="1">
    <citation type="submission" date="2018-01" db="EMBL/GenBank/DDBJ databases">
        <title>Draft genome sequence of Paucibacter aquatile CR182 isolated from freshwater of the Nakdong River.</title>
        <authorList>
            <person name="Choi A."/>
            <person name="Chung E.J."/>
        </authorList>
    </citation>
    <scope>NUCLEOTIDE SEQUENCE [LARGE SCALE GENOMIC DNA]</scope>
    <source>
        <strain evidence="9 10">CR182</strain>
    </source>
</reference>
<keyword evidence="5 8" id="KW-0812">Transmembrane</keyword>
<name>A0A2N8KUU9_9BURK</name>